<evidence type="ECO:0000313" key="1">
    <source>
        <dbReference type="EMBL" id="JAH40797.1"/>
    </source>
</evidence>
<proteinExistence type="predicted"/>
<reference evidence="1" key="1">
    <citation type="submission" date="2014-11" db="EMBL/GenBank/DDBJ databases">
        <authorList>
            <person name="Amaro Gonzalez C."/>
        </authorList>
    </citation>
    <scope>NUCLEOTIDE SEQUENCE</scope>
</reference>
<name>A0A0E9SHT1_ANGAN</name>
<dbReference type="AlphaFoldDB" id="A0A0E9SHT1"/>
<sequence length="55" mass="6528">MSQLPFFGMMEIQTIFDLVAVLKAFKTLPKINKNRDKNCHLISFKMYCIQFLHHP</sequence>
<organism evidence="1">
    <name type="scientific">Anguilla anguilla</name>
    <name type="common">European freshwater eel</name>
    <name type="synonym">Muraena anguilla</name>
    <dbReference type="NCBI Taxonomy" id="7936"/>
    <lineage>
        <taxon>Eukaryota</taxon>
        <taxon>Metazoa</taxon>
        <taxon>Chordata</taxon>
        <taxon>Craniata</taxon>
        <taxon>Vertebrata</taxon>
        <taxon>Euteleostomi</taxon>
        <taxon>Actinopterygii</taxon>
        <taxon>Neopterygii</taxon>
        <taxon>Teleostei</taxon>
        <taxon>Anguilliformes</taxon>
        <taxon>Anguillidae</taxon>
        <taxon>Anguilla</taxon>
    </lineage>
</organism>
<reference evidence="1" key="2">
    <citation type="journal article" date="2015" name="Fish Shellfish Immunol.">
        <title>Early steps in the European eel (Anguilla anguilla)-Vibrio vulnificus interaction in the gills: Role of the RtxA13 toxin.</title>
        <authorList>
            <person name="Callol A."/>
            <person name="Pajuelo D."/>
            <person name="Ebbesson L."/>
            <person name="Teles M."/>
            <person name="MacKenzie S."/>
            <person name="Amaro C."/>
        </authorList>
    </citation>
    <scope>NUCLEOTIDE SEQUENCE</scope>
</reference>
<protein>
    <submittedName>
        <fullName evidence="1">Uncharacterized protein</fullName>
    </submittedName>
</protein>
<accession>A0A0E9SHT1</accession>
<dbReference type="EMBL" id="GBXM01067780">
    <property type="protein sequence ID" value="JAH40797.1"/>
    <property type="molecule type" value="Transcribed_RNA"/>
</dbReference>